<dbReference type="InterPro" id="IPR050316">
    <property type="entry name" value="Tyrosinase/Hemocyanin"/>
</dbReference>
<proteinExistence type="predicted"/>
<keyword evidence="6" id="KW-1185">Reference proteome</keyword>
<evidence type="ECO:0000259" key="4">
    <source>
        <dbReference type="PROSITE" id="PS00498"/>
    </source>
</evidence>
<protein>
    <recommendedName>
        <fullName evidence="4">Tyrosinase copper-binding domain-containing protein</fullName>
    </recommendedName>
</protein>
<sequence>MARILLLALAALLAATTATSATCTNPSVRKPWTALTEDEKASYINSTLCLMDPSQAPAKVGSWGATSRWEELVVAHIAQVRYIHTVGALFPWHRWYTKIHEDLLRNECGYTGPYPYWDQQTDQSLYLIQNASVWDTASTVKAFGTGRTDASTNCILDGAFTDYRVRFNTQLERDETDGGGVCLTRALNQTAFDTVSQANVVEPCMALEKGDDYGEMLGCLGNTPHSGGHLGVGGIMRDHARSPADPIFYLHHTNFDRLWWEWQTSSPGRLYAMGGPNVAANQIFLDAQPKILPEDMFLPYFGDGGSNVTTLDHILWMPGLAENITIRDTMDVRGDKMCFEYV</sequence>
<dbReference type="Gene3D" id="1.10.1280.10">
    <property type="entry name" value="Di-copper center containing domain from catechol oxidase"/>
    <property type="match status" value="1"/>
</dbReference>
<dbReference type="EMBL" id="MOOE01000001">
    <property type="protein sequence ID" value="KAK1539057.1"/>
    <property type="molecule type" value="Genomic_DNA"/>
</dbReference>
<feature type="domain" description="Tyrosinase copper-binding" evidence="4">
    <location>
        <begin position="245"/>
        <end position="256"/>
    </location>
</feature>
<gene>
    <name evidence="5" type="ORF">CCOS01_00371</name>
</gene>
<keyword evidence="1" id="KW-0479">Metal-binding</keyword>
<dbReference type="InterPro" id="IPR008922">
    <property type="entry name" value="Di-copper_centre_dom_sf"/>
</dbReference>
<name>A0AAJ0E604_9PEZI</name>
<evidence type="ECO:0000313" key="6">
    <source>
        <dbReference type="Proteomes" id="UP001240678"/>
    </source>
</evidence>
<comment type="caution">
    <text evidence="5">The sequence shown here is derived from an EMBL/GenBank/DDBJ whole genome shotgun (WGS) entry which is preliminary data.</text>
</comment>
<dbReference type="Proteomes" id="UP001240678">
    <property type="component" value="Unassembled WGS sequence"/>
</dbReference>
<organism evidence="5 6">
    <name type="scientific">Colletotrichum costaricense</name>
    <dbReference type="NCBI Taxonomy" id="1209916"/>
    <lineage>
        <taxon>Eukaryota</taxon>
        <taxon>Fungi</taxon>
        <taxon>Dikarya</taxon>
        <taxon>Ascomycota</taxon>
        <taxon>Pezizomycotina</taxon>
        <taxon>Sordariomycetes</taxon>
        <taxon>Hypocreomycetidae</taxon>
        <taxon>Glomerellales</taxon>
        <taxon>Glomerellaceae</taxon>
        <taxon>Colletotrichum</taxon>
        <taxon>Colletotrichum acutatum species complex</taxon>
    </lineage>
</organism>
<accession>A0AAJ0E604</accession>
<dbReference type="GO" id="GO:0046872">
    <property type="term" value="F:metal ion binding"/>
    <property type="evidence" value="ECO:0007669"/>
    <property type="project" value="UniProtKB-KW"/>
</dbReference>
<keyword evidence="3" id="KW-0732">Signal</keyword>
<dbReference type="PROSITE" id="PS00498">
    <property type="entry name" value="TYROSINASE_2"/>
    <property type="match status" value="1"/>
</dbReference>
<feature type="signal peptide" evidence="3">
    <location>
        <begin position="1"/>
        <end position="21"/>
    </location>
</feature>
<reference evidence="5 6" key="1">
    <citation type="submission" date="2016-10" db="EMBL/GenBank/DDBJ databases">
        <title>The genome sequence of Colletotrichum fioriniae PJ7.</title>
        <authorList>
            <person name="Baroncelli R."/>
        </authorList>
    </citation>
    <scope>NUCLEOTIDE SEQUENCE [LARGE SCALE GENOMIC DNA]</scope>
    <source>
        <strain evidence="5 6">IMI 309622</strain>
    </source>
</reference>
<dbReference type="GeneID" id="85332115"/>
<evidence type="ECO:0000256" key="3">
    <source>
        <dbReference type="SAM" id="SignalP"/>
    </source>
</evidence>
<dbReference type="GO" id="GO:0016491">
    <property type="term" value="F:oxidoreductase activity"/>
    <property type="evidence" value="ECO:0007669"/>
    <property type="project" value="InterPro"/>
</dbReference>
<dbReference type="PRINTS" id="PR00092">
    <property type="entry name" value="TYROSINASE"/>
</dbReference>
<evidence type="ECO:0000313" key="5">
    <source>
        <dbReference type="EMBL" id="KAK1539057.1"/>
    </source>
</evidence>
<evidence type="ECO:0000256" key="2">
    <source>
        <dbReference type="ARBA" id="ARBA00023008"/>
    </source>
</evidence>
<evidence type="ECO:0000256" key="1">
    <source>
        <dbReference type="ARBA" id="ARBA00022723"/>
    </source>
</evidence>
<keyword evidence="2" id="KW-0186">Copper</keyword>
<feature type="chain" id="PRO_5042481221" description="Tyrosinase copper-binding domain-containing protein" evidence="3">
    <location>
        <begin position="22"/>
        <end position="342"/>
    </location>
</feature>
<dbReference type="AlphaFoldDB" id="A0AAJ0E604"/>
<dbReference type="PANTHER" id="PTHR11474">
    <property type="entry name" value="TYROSINASE FAMILY MEMBER"/>
    <property type="match status" value="1"/>
</dbReference>
<dbReference type="RefSeq" id="XP_060320006.1">
    <property type="nucleotide sequence ID" value="XM_060448568.1"/>
</dbReference>
<dbReference type="Pfam" id="PF00264">
    <property type="entry name" value="Tyrosinase"/>
    <property type="match status" value="1"/>
</dbReference>
<dbReference type="InterPro" id="IPR002227">
    <property type="entry name" value="Tyrosinase_Cu-bd"/>
</dbReference>
<dbReference type="SUPFAM" id="SSF48056">
    <property type="entry name" value="Di-copper centre-containing domain"/>
    <property type="match status" value="1"/>
</dbReference>
<dbReference type="PANTHER" id="PTHR11474:SF126">
    <property type="entry name" value="TYROSINASE-LIKE PROTEIN TYR-1-RELATED"/>
    <property type="match status" value="1"/>
</dbReference>